<dbReference type="SMART" id="SM00342">
    <property type="entry name" value="HTH_ARAC"/>
    <property type="match status" value="1"/>
</dbReference>
<dbReference type="SUPFAM" id="SSF51215">
    <property type="entry name" value="Regulatory protein AraC"/>
    <property type="match status" value="1"/>
</dbReference>
<dbReference type="Pfam" id="PF12833">
    <property type="entry name" value="HTH_18"/>
    <property type="match status" value="1"/>
</dbReference>
<proteinExistence type="predicted"/>
<sequence>MNLVELDAMLKVYSEEELLYRKNYDAKKDRKILQVSMDNLDMDLIKELTEADYFSSSDRTDIIILKHKRFTPVFKHRHEFFELIYVYAGHCVQEINGEVIQLRECDLCIIPPKVEHTIEVFDDSIILNVLIKRSTFKETFLEMLKHETVLSSFFMKILYTEKYNNYIIFRTNRDPNLKEILSKLFIEHHDNKKYTANILYNLLMLFFSYLLREYESQVELPKSLPKNDKLISILAYMQDHYKTVTLGELSSTFHFTESYLSKLIKVTSGQTFLDIIKTIKLNKAIELLTSSDLKVQNISESIGFENNTHFIRTFKKVYGISPNQFRKNSK</sequence>
<dbReference type="InterPro" id="IPR009057">
    <property type="entry name" value="Homeodomain-like_sf"/>
</dbReference>
<dbReference type="GO" id="GO:0003700">
    <property type="term" value="F:DNA-binding transcription factor activity"/>
    <property type="evidence" value="ECO:0007669"/>
    <property type="project" value="InterPro"/>
</dbReference>
<dbReference type="InterPro" id="IPR018062">
    <property type="entry name" value="HTH_AraC-typ_CS"/>
</dbReference>
<accession>A0A6B8RUS5</accession>
<dbReference type="OrthoDB" id="9816335at2"/>
<evidence type="ECO:0000256" key="3">
    <source>
        <dbReference type="ARBA" id="ARBA00023163"/>
    </source>
</evidence>
<keyword evidence="2" id="KW-0238">DNA-binding</keyword>
<evidence type="ECO:0000256" key="2">
    <source>
        <dbReference type="ARBA" id="ARBA00023125"/>
    </source>
</evidence>
<protein>
    <submittedName>
        <fullName evidence="5">AraC family transcriptional regulator</fullName>
    </submittedName>
</protein>
<gene>
    <name evidence="5" type="ORF">EHS13_32160</name>
</gene>
<keyword evidence="3" id="KW-0804">Transcription</keyword>
<feature type="domain" description="HTH araC/xylS-type" evidence="4">
    <location>
        <begin position="231"/>
        <end position="328"/>
    </location>
</feature>
<dbReference type="Gene3D" id="1.10.10.60">
    <property type="entry name" value="Homeodomain-like"/>
    <property type="match status" value="2"/>
</dbReference>
<dbReference type="Proteomes" id="UP000426246">
    <property type="component" value="Chromosome"/>
</dbReference>
<dbReference type="InterPro" id="IPR014710">
    <property type="entry name" value="RmlC-like_jellyroll"/>
</dbReference>
<dbReference type="KEGG" id="ppsc:EHS13_32160"/>
<reference evidence="6" key="1">
    <citation type="submission" date="2018-11" db="EMBL/GenBank/DDBJ databases">
        <title>Complete genome sequence of Paenibacillus sp. ML311-T8.</title>
        <authorList>
            <person name="Nam Y.-D."/>
            <person name="Kang J."/>
            <person name="Chung W.-H."/>
            <person name="Park Y.S."/>
        </authorList>
    </citation>
    <scope>NUCLEOTIDE SEQUENCE [LARGE SCALE GENOMIC DNA]</scope>
    <source>
        <strain evidence="6">ML311-T8</strain>
    </source>
</reference>
<evidence type="ECO:0000256" key="1">
    <source>
        <dbReference type="ARBA" id="ARBA00023015"/>
    </source>
</evidence>
<dbReference type="PRINTS" id="PR00032">
    <property type="entry name" value="HTHARAC"/>
</dbReference>
<dbReference type="RefSeq" id="WP_155704312.1">
    <property type="nucleotide sequence ID" value="NZ_CP034235.1"/>
</dbReference>
<dbReference type="PANTHER" id="PTHR43280">
    <property type="entry name" value="ARAC-FAMILY TRANSCRIPTIONAL REGULATOR"/>
    <property type="match status" value="1"/>
</dbReference>
<evidence type="ECO:0000313" key="6">
    <source>
        <dbReference type="Proteomes" id="UP000426246"/>
    </source>
</evidence>
<name>A0A6B8RUS5_9BACL</name>
<dbReference type="Gene3D" id="2.60.120.10">
    <property type="entry name" value="Jelly Rolls"/>
    <property type="match status" value="1"/>
</dbReference>
<dbReference type="PROSITE" id="PS01124">
    <property type="entry name" value="HTH_ARAC_FAMILY_2"/>
    <property type="match status" value="1"/>
</dbReference>
<dbReference type="SUPFAM" id="SSF46689">
    <property type="entry name" value="Homeodomain-like"/>
    <property type="match status" value="1"/>
</dbReference>
<organism evidence="5 6">
    <name type="scientific">Paenibacillus psychroresistens</name>
    <dbReference type="NCBI Taxonomy" id="1778678"/>
    <lineage>
        <taxon>Bacteria</taxon>
        <taxon>Bacillati</taxon>
        <taxon>Bacillota</taxon>
        <taxon>Bacilli</taxon>
        <taxon>Bacillales</taxon>
        <taxon>Paenibacillaceae</taxon>
        <taxon>Paenibacillus</taxon>
    </lineage>
</organism>
<evidence type="ECO:0000259" key="4">
    <source>
        <dbReference type="PROSITE" id="PS01124"/>
    </source>
</evidence>
<dbReference type="Pfam" id="PF02311">
    <property type="entry name" value="AraC_binding"/>
    <property type="match status" value="1"/>
</dbReference>
<dbReference type="GO" id="GO:0043565">
    <property type="term" value="F:sequence-specific DNA binding"/>
    <property type="evidence" value="ECO:0007669"/>
    <property type="project" value="InterPro"/>
</dbReference>
<dbReference type="InterPro" id="IPR018060">
    <property type="entry name" value="HTH_AraC"/>
</dbReference>
<dbReference type="PANTHER" id="PTHR43280:SF28">
    <property type="entry name" value="HTH-TYPE TRANSCRIPTIONAL ACTIVATOR RHAS"/>
    <property type="match status" value="1"/>
</dbReference>
<evidence type="ECO:0000313" key="5">
    <source>
        <dbReference type="EMBL" id="QGQ99203.1"/>
    </source>
</evidence>
<keyword evidence="1" id="KW-0805">Transcription regulation</keyword>
<dbReference type="PROSITE" id="PS00041">
    <property type="entry name" value="HTH_ARAC_FAMILY_1"/>
    <property type="match status" value="1"/>
</dbReference>
<dbReference type="AlphaFoldDB" id="A0A6B8RUS5"/>
<keyword evidence="6" id="KW-1185">Reference proteome</keyword>
<dbReference type="InterPro" id="IPR037923">
    <property type="entry name" value="HTH-like"/>
</dbReference>
<dbReference type="EMBL" id="CP034235">
    <property type="protein sequence ID" value="QGQ99203.1"/>
    <property type="molecule type" value="Genomic_DNA"/>
</dbReference>
<dbReference type="InterPro" id="IPR003313">
    <property type="entry name" value="AraC-bd"/>
</dbReference>
<dbReference type="InterPro" id="IPR020449">
    <property type="entry name" value="Tscrpt_reg_AraC-type_HTH"/>
</dbReference>